<evidence type="ECO:0000256" key="1">
    <source>
        <dbReference type="ARBA" id="ARBA00004651"/>
    </source>
</evidence>
<dbReference type="Pfam" id="PF02386">
    <property type="entry name" value="TrkH"/>
    <property type="match status" value="1"/>
</dbReference>
<feature type="transmembrane region" description="Helical" evidence="8">
    <location>
        <begin position="77"/>
        <end position="104"/>
    </location>
</feature>
<keyword evidence="5 8" id="KW-1133">Transmembrane helix</keyword>
<keyword evidence="3" id="KW-1003">Cell membrane</keyword>
<dbReference type="InterPro" id="IPR003445">
    <property type="entry name" value="Cat_transpt"/>
</dbReference>
<dbReference type="PANTHER" id="PTHR32024:SF4">
    <property type="entry name" value="KTR SYSTEM POTASSIUM UPTAKE PROTEIN D"/>
    <property type="match status" value="1"/>
</dbReference>
<dbReference type="GO" id="GO:0008324">
    <property type="term" value="F:monoatomic cation transmembrane transporter activity"/>
    <property type="evidence" value="ECO:0007669"/>
    <property type="project" value="InterPro"/>
</dbReference>
<keyword evidence="2" id="KW-0813">Transport</keyword>
<evidence type="ECO:0000256" key="5">
    <source>
        <dbReference type="ARBA" id="ARBA00022989"/>
    </source>
</evidence>
<evidence type="ECO:0000256" key="7">
    <source>
        <dbReference type="ARBA" id="ARBA00023136"/>
    </source>
</evidence>
<evidence type="ECO:0000313" key="10">
    <source>
        <dbReference type="Proteomes" id="UP000032744"/>
    </source>
</evidence>
<evidence type="ECO:0000313" key="9">
    <source>
        <dbReference type="EMBL" id="CCJ22474.1"/>
    </source>
</evidence>
<feature type="transmembrane region" description="Helical" evidence="8">
    <location>
        <begin position="195"/>
        <end position="216"/>
    </location>
</feature>
<evidence type="ECO:0000256" key="6">
    <source>
        <dbReference type="ARBA" id="ARBA00023065"/>
    </source>
</evidence>
<feature type="transmembrane region" description="Helical" evidence="8">
    <location>
        <begin position="20"/>
        <end position="40"/>
    </location>
</feature>
<organism evidence="9 10">
    <name type="scientific">Staphylococcus aureus subsp. aureus ST228</name>
    <dbReference type="NCBI Taxonomy" id="1074919"/>
    <lineage>
        <taxon>Bacteria</taxon>
        <taxon>Bacillati</taxon>
        <taxon>Bacillota</taxon>
        <taxon>Bacilli</taxon>
        <taxon>Bacillales</taxon>
        <taxon>Staphylococcaceae</taxon>
        <taxon>Staphylococcus</taxon>
    </lineage>
</organism>
<feature type="transmembrane region" description="Helical" evidence="8">
    <location>
        <begin position="319"/>
        <end position="338"/>
    </location>
</feature>
<evidence type="ECO:0000256" key="2">
    <source>
        <dbReference type="ARBA" id="ARBA00022448"/>
    </source>
</evidence>
<sequence length="455" mass="50237">MNNVSIFSQFLKRSSPQQGIVLYYIVAIVIAFLLLNLPYVHKPGVEVNPIDTLFVAVSGISVTGLSPISIVDTYSTFGQLIILVILNIGGIGVMAIGTMLWVVLGKHIGIRERQLIMLDNNKNTMSGTVKLIIDIVKSIFVIELVGAMLLAFYFYRDNPDLKYAIMQGVFVSISATTNGGLDITGKSLIPYAHDYFVQAIVIFLIILGSIGFPVLLEVKAYIQNRVTNFRFSLFTKITTSTYLFLFIVGVLAILLFEHNHAFKGLSWHQSLFYSLFQSATTRSAGLQTIDVTTLSDPTNIIMGILMFIGSSPSSVGGGIRTTTFAILILFLINFSNNADKTSIKVYNREVHIMDIQRSFAVFTMATILTFLGMLIISATENGKLTFLQVFFEVMSAFGTCGLSLGVTSDISDISKVVLMVLMFIGRVGLISFIIMIAGRREPDKFHYPKERIQIG</sequence>
<dbReference type="KEGG" id="saut:SAI1T1_2007240"/>
<evidence type="ECO:0000256" key="3">
    <source>
        <dbReference type="ARBA" id="ARBA00022475"/>
    </source>
</evidence>
<dbReference type="KEGG" id="sauw:SAI5S5_1007210"/>
<dbReference type="KEGG" id="sauq:SAI4T8_1007240"/>
<keyword evidence="7 8" id="KW-0472">Membrane</keyword>
<dbReference type="PANTHER" id="PTHR32024">
    <property type="entry name" value="TRK SYSTEM POTASSIUM UPTAKE PROTEIN TRKG-RELATED"/>
    <property type="match status" value="1"/>
</dbReference>
<dbReference type="KEGG" id="saux:SAI6T6_1007220"/>
<dbReference type="KEGG" id="sauy:SAI8T7_1007250"/>
<comment type="subcellular location">
    <subcellularLocation>
        <location evidence="1">Cell membrane</location>
        <topology evidence="1">Multi-pass membrane protein</topology>
    </subcellularLocation>
</comment>
<protein>
    <submittedName>
        <fullName evidence="9">KtrB</fullName>
    </submittedName>
</protein>
<keyword evidence="4 8" id="KW-0812">Transmembrane</keyword>
<dbReference type="AlphaFoldDB" id="A0A7U7EY21"/>
<dbReference type="EMBL" id="HE579071">
    <property type="protein sequence ID" value="CCJ22474.1"/>
    <property type="molecule type" value="Genomic_DNA"/>
</dbReference>
<evidence type="ECO:0000256" key="8">
    <source>
        <dbReference type="SAM" id="Phobius"/>
    </source>
</evidence>
<dbReference type="KEGG" id="sauk:SAI3T3_1007250"/>
<feature type="transmembrane region" description="Helical" evidence="8">
    <location>
        <begin position="384"/>
        <end position="404"/>
    </location>
</feature>
<dbReference type="GO" id="GO:0030001">
    <property type="term" value="P:metal ion transport"/>
    <property type="evidence" value="ECO:0007669"/>
    <property type="project" value="UniProtKB-ARBA"/>
</dbReference>
<name>A0A7U7EY21_STAAU</name>
<feature type="transmembrane region" description="Helical" evidence="8">
    <location>
        <begin position="359"/>
        <end position="378"/>
    </location>
</feature>
<feature type="transmembrane region" description="Helical" evidence="8">
    <location>
        <begin position="416"/>
        <end position="438"/>
    </location>
</feature>
<feature type="transmembrane region" description="Helical" evidence="8">
    <location>
        <begin position="131"/>
        <end position="155"/>
    </location>
</feature>
<dbReference type="GO" id="GO:0005886">
    <property type="term" value="C:plasma membrane"/>
    <property type="evidence" value="ECO:0007669"/>
    <property type="project" value="UniProtKB-SubCell"/>
</dbReference>
<dbReference type="Proteomes" id="UP000032744">
    <property type="component" value="Chromosome"/>
</dbReference>
<feature type="transmembrane region" description="Helical" evidence="8">
    <location>
        <begin position="237"/>
        <end position="256"/>
    </location>
</feature>
<dbReference type="KEGG" id="sauv:SAI7S6_1007250"/>
<keyword evidence="6" id="KW-0406">Ion transport</keyword>
<accession>A0A7U7EY21</accession>
<dbReference type="KEGG" id="sauj:SAI2T2_1007260"/>
<gene>
    <name evidence="9" type="ORF">SAI7S6_1007250</name>
</gene>
<feature type="transmembrane region" description="Helical" evidence="8">
    <location>
        <begin position="52"/>
        <end position="71"/>
    </location>
</feature>
<evidence type="ECO:0000256" key="4">
    <source>
        <dbReference type="ARBA" id="ARBA00022692"/>
    </source>
</evidence>
<reference evidence="9 10" key="1">
    <citation type="journal article" date="2012" name="PLoS ONE">
        <title>Short term evolution of a highly transmissible methicillin-resistant Staphylococcus aureus clone (ST228) in a tertiary care hospital.</title>
        <authorList>
            <person name="Vogel V."/>
            <person name="Falquet L."/>
            <person name="Calderon-Copete S.P."/>
            <person name="Basset P."/>
            <person name="Blanc D.S."/>
        </authorList>
    </citation>
    <scope>NUCLEOTIDE SEQUENCE [LARGE SCALE GENOMIC DNA]</scope>
    <source>
        <strain evidence="10">ST228/18412</strain>
    </source>
</reference>
<proteinExistence type="predicted"/>